<organism evidence="1 2">
    <name type="scientific">Candida metapsilosis</name>
    <dbReference type="NCBI Taxonomy" id="273372"/>
    <lineage>
        <taxon>Eukaryota</taxon>
        <taxon>Fungi</taxon>
        <taxon>Dikarya</taxon>
        <taxon>Ascomycota</taxon>
        <taxon>Saccharomycotina</taxon>
        <taxon>Pichiomycetes</taxon>
        <taxon>Debaryomycetaceae</taxon>
        <taxon>Candida/Lodderomyces clade</taxon>
        <taxon>Candida</taxon>
    </lineage>
</organism>
<protein>
    <submittedName>
        <fullName evidence="1">Uncharacterized protein</fullName>
    </submittedName>
</protein>
<evidence type="ECO:0000313" key="2">
    <source>
        <dbReference type="Proteomes" id="UP000669133"/>
    </source>
</evidence>
<dbReference type="OrthoDB" id="5358702at2759"/>
<proteinExistence type="predicted"/>
<keyword evidence="2" id="KW-1185">Reference proteome</keyword>
<name>A0A8H7ZGA0_9ASCO</name>
<evidence type="ECO:0000313" key="1">
    <source>
        <dbReference type="EMBL" id="KAG5418127.1"/>
    </source>
</evidence>
<dbReference type="GeneID" id="93653085"/>
<gene>
    <name evidence="1" type="ORF">I9W82_004456</name>
</gene>
<accession>A0A8H7ZGA0</accession>
<sequence>MQLIKDLCHTLSNSNKSIKIIGLIAQDGEQDILSHEENDTLEIGLTKKIYLRIFKESHELFHNSYEDRLNIDSLPQPKLEELYYMTLGYMITTNEHSTVISLHEELVKKLGNYEYDSEIVSCFLTCRMKRINKSSSLWHWLKKVTIIHISNGQDVSLLLHRALVSCELHFANYYGNNYLQWLIIVCKLKGIDLNEFEKMLINSCRANLSDSSLWGSLKMLFNPDDGSVDYVSEEYNRITGLPLQRDISVGYEDKIVEQFQWLLRSQCNYMTPFCKLVDATNSLLTLNKLANSLNDSNLNFASDLRAKLLSRKKYIETNHEI</sequence>
<dbReference type="EMBL" id="JAEOAQ010000006">
    <property type="protein sequence ID" value="KAG5418127.1"/>
    <property type="molecule type" value="Genomic_DNA"/>
</dbReference>
<dbReference type="AlphaFoldDB" id="A0A8H7ZGA0"/>
<comment type="caution">
    <text evidence="1">The sequence shown here is derived from an EMBL/GenBank/DDBJ whole genome shotgun (WGS) entry which is preliminary data.</text>
</comment>
<dbReference type="Proteomes" id="UP000669133">
    <property type="component" value="Unassembled WGS sequence"/>
</dbReference>
<dbReference type="RefSeq" id="XP_067547243.1">
    <property type="nucleotide sequence ID" value="XM_067693530.1"/>
</dbReference>
<reference evidence="1 2" key="1">
    <citation type="submission" date="2020-12" db="EMBL/GenBank/DDBJ databases">
        <title>Effect of drift, selection, and recombination on the evolution of hybrid genomes in Candida yeast pathogens.</title>
        <authorList>
            <person name="Mixao V."/>
            <person name="Ksiezopolska E."/>
            <person name="Saus E."/>
            <person name="Boekhout T."/>
            <person name="Gacser A."/>
            <person name="Gabaldon T."/>
        </authorList>
    </citation>
    <scope>NUCLEOTIDE SEQUENCE [LARGE SCALE GENOMIC DNA]</scope>
    <source>
        <strain evidence="1 2">BP57</strain>
    </source>
</reference>